<evidence type="ECO:0000256" key="1">
    <source>
        <dbReference type="SAM" id="Coils"/>
    </source>
</evidence>
<organism evidence="4">
    <name type="scientific">Clastoptera arizonana</name>
    <name type="common">Arizona spittle bug</name>
    <dbReference type="NCBI Taxonomy" id="38151"/>
    <lineage>
        <taxon>Eukaryota</taxon>
        <taxon>Metazoa</taxon>
        <taxon>Ecdysozoa</taxon>
        <taxon>Arthropoda</taxon>
        <taxon>Hexapoda</taxon>
        <taxon>Insecta</taxon>
        <taxon>Pterygota</taxon>
        <taxon>Neoptera</taxon>
        <taxon>Paraneoptera</taxon>
        <taxon>Hemiptera</taxon>
        <taxon>Auchenorrhyncha</taxon>
        <taxon>Cercopoidea</taxon>
        <taxon>Clastopteridae</taxon>
        <taxon>Clastoptera</taxon>
    </lineage>
</organism>
<sequence length="124" mass="14339">MPFFSSNKFSPKKTPTRKVNNNRPKKSGDKNDDNLKIENDLIKLNLGGQETIFQDGNWIPENGPTGSKYKDNQRLSRQVQQLEEENNLLKLKIEILLDMLTETTAEAHIQDKEITRLRQDISRS</sequence>
<name>A0A1B6EE88_9HEMI</name>
<dbReference type="Pfam" id="PF14645">
    <property type="entry name" value="Chibby"/>
    <property type="match status" value="1"/>
</dbReference>
<evidence type="ECO:0000313" key="4">
    <source>
        <dbReference type="EMBL" id="JAS36233.1"/>
    </source>
</evidence>
<accession>A0A1B6EE88</accession>
<feature type="coiled-coil region" evidence="1">
    <location>
        <begin position="72"/>
        <end position="99"/>
    </location>
</feature>
<dbReference type="InterPro" id="IPR028118">
    <property type="entry name" value="Chibby_fam"/>
</dbReference>
<evidence type="ECO:0000313" key="3">
    <source>
        <dbReference type="EMBL" id="JAS31960.1"/>
    </source>
</evidence>
<proteinExistence type="predicted"/>
<evidence type="ECO:0000256" key="2">
    <source>
        <dbReference type="SAM" id="MobiDB-lite"/>
    </source>
</evidence>
<dbReference type="EMBL" id="GEDC01005338">
    <property type="protein sequence ID" value="JAS31960.1"/>
    <property type="molecule type" value="Transcribed_RNA"/>
</dbReference>
<feature type="region of interest" description="Disordered" evidence="2">
    <location>
        <begin position="1"/>
        <end position="34"/>
    </location>
</feature>
<dbReference type="PANTHER" id="PTHR21533:SF19">
    <property type="entry name" value="LEUCINE-RICH PROTEIN"/>
    <property type="match status" value="1"/>
</dbReference>
<keyword evidence="1" id="KW-0175">Coiled coil</keyword>
<reference evidence="4" key="1">
    <citation type="submission" date="2015-12" db="EMBL/GenBank/DDBJ databases">
        <title>De novo transcriptome assembly of four potential Pierce s Disease insect vectors from Arizona vineyards.</title>
        <authorList>
            <person name="Tassone E.E."/>
        </authorList>
    </citation>
    <scope>NUCLEOTIDE SEQUENCE</scope>
</reference>
<protein>
    <submittedName>
        <fullName evidence="4">Uncharacterized protein</fullName>
    </submittedName>
</protein>
<gene>
    <name evidence="3" type="ORF">g.3525</name>
    <name evidence="4" type="ORF">g.3526</name>
</gene>
<dbReference type="EMBL" id="GEDC01001065">
    <property type="protein sequence ID" value="JAS36233.1"/>
    <property type="molecule type" value="Transcribed_RNA"/>
</dbReference>
<dbReference type="AlphaFoldDB" id="A0A1B6EE88"/>
<dbReference type="PANTHER" id="PTHR21533">
    <property type="entry name" value="LEUCINE-RICH PROTEIN"/>
    <property type="match status" value="1"/>
</dbReference>